<name>A0A075MNT3_9ARCH</name>
<proteinExistence type="predicted"/>
<keyword evidence="2" id="KW-1185">Reference proteome</keyword>
<evidence type="ECO:0000313" key="1">
    <source>
        <dbReference type="EMBL" id="AIF82472.1"/>
    </source>
</evidence>
<protein>
    <submittedName>
        <fullName evidence="1">Uncharacterized protein</fullName>
    </submittedName>
</protein>
<dbReference type="Proteomes" id="UP000028194">
    <property type="component" value="Chromosome"/>
</dbReference>
<sequence length="147" mass="17059">MSSDSHSITLDAIEKALAIVGTESRNVILNYIQDRYGMDLNTLVRYRGEFTNYLEEMLGDSAEIVASRINKVLDRHQAKSTTLDLKHPLCYICNRTYASESMRRHLMMDHTREEVAHHLAVIYVDDWREEAELQVENNSTLHQLLHN</sequence>
<evidence type="ECO:0000313" key="2">
    <source>
        <dbReference type="Proteomes" id="UP000028194"/>
    </source>
</evidence>
<gene>
    <name evidence="1" type="ORF">NTE_00390</name>
</gene>
<accession>A0A075MNT3</accession>
<dbReference type="GeneID" id="41596273"/>
<dbReference type="AlphaFoldDB" id="A0A075MNT3"/>
<reference evidence="1 2" key="1">
    <citation type="journal article" date="2014" name="PLoS ONE">
        <title>Genome Sequence of Candidatus Nitrososphaera evergladensis from Group I.1b Enriched from Everglades Soil Reveals Novel Genomic Features of the Ammonia-Oxidizing Archaea.</title>
        <authorList>
            <person name="Zhalnina K.V."/>
            <person name="Dias R."/>
            <person name="Leonard M.T."/>
            <person name="Dorr de Quadros P."/>
            <person name="Camargo F.A."/>
            <person name="Drew J.C."/>
            <person name="Farmerie W.G."/>
            <person name="Daroub S.H."/>
            <person name="Triplett E.W."/>
        </authorList>
    </citation>
    <scope>NUCLEOTIDE SEQUENCE [LARGE SCALE GENOMIC DNA]</scope>
    <source>
        <strain evidence="1 2">SR1</strain>
    </source>
</reference>
<dbReference type="HOGENOM" id="CLU_1763786_0_0_2"/>
<dbReference type="KEGG" id="nev:NTE_00390"/>
<organism evidence="1 2">
    <name type="scientific">Candidatus Nitrososphaera evergladensis SR1</name>
    <dbReference type="NCBI Taxonomy" id="1459636"/>
    <lineage>
        <taxon>Archaea</taxon>
        <taxon>Nitrososphaerota</taxon>
        <taxon>Nitrososphaeria</taxon>
        <taxon>Nitrososphaerales</taxon>
        <taxon>Nitrososphaeraceae</taxon>
        <taxon>Nitrososphaera</taxon>
    </lineage>
</organism>
<dbReference type="EMBL" id="CP007174">
    <property type="protein sequence ID" value="AIF82472.1"/>
    <property type="molecule type" value="Genomic_DNA"/>
</dbReference>
<dbReference type="RefSeq" id="WP_148699437.1">
    <property type="nucleotide sequence ID" value="NZ_CP007174.1"/>
</dbReference>